<keyword evidence="4 6" id="KW-0560">Oxidoreductase</keyword>
<dbReference type="GO" id="GO:0046872">
    <property type="term" value="F:metal ion binding"/>
    <property type="evidence" value="ECO:0007669"/>
    <property type="project" value="UniProtKB-KW"/>
</dbReference>
<protein>
    <recommendedName>
        <fullName evidence="2 6">Superoxide dismutase</fullName>
        <ecNumber evidence="2 6">1.15.1.1</ecNumber>
    </recommendedName>
</protein>
<reference evidence="9 10" key="1">
    <citation type="journal article" date="2018" name="ISME J.">
        <title>A methanotrophic archaeon couples anaerobic oxidation of methane to Fe(III) reduction.</title>
        <authorList>
            <person name="Cai C."/>
            <person name="Leu A.O."/>
            <person name="Xie G.J."/>
            <person name="Guo J."/>
            <person name="Feng Y."/>
            <person name="Zhao J.X."/>
            <person name="Tyson G.W."/>
            <person name="Yuan Z."/>
            <person name="Hu S."/>
        </authorList>
    </citation>
    <scope>NUCLEOTIDE SEQUENCE [LARGE SCALE GENOMIC DNA]</scope>
    <source>
        <strain evidence="9">FeB_12</strain>
    </source>
</reference>
<dbReference type="EMBL" id="PQAP01000083">
    <property type="protein sequence ID" value="PWB72507.1"/>
    <property type="molecule type" value="Genomic_DNA"/>
</dbReference>
<dbReference type="PRINTS" id="PR01703">
    <property type="entry name" value="MNSODISMTASE"/>
</dbReference>
<comment type="catalytic activity">
    <reaction evidence="6">
        <text>2 superoxide + 2 H(+) = H2O2 + O2</text>
        <dbReference type="Rhea" id="RHEA:20696"/>
        <dbReference type="ChEBI" id="CHEBI:15378"/>
        <dbReference type="ChEBI" id="CHEBI:15379"/>
        <dbReference type="ChEBI" id="CHEBI:16240"/>
        <dbReference type="ChEBI" id="CHEBI:18421"/>
        <dbReference type="EC" id="1.15.1.1"/>
    </reaction>
</comment>
<gene>
    <name evidence="9" type="ORF">C3F09_06595</name>
</gene>
<feature type="binding site" evidence="5">
    <location>
        <position position="29"/>
    </location>
    <ligand>
        <name>Mn(2+)</name>
        <dbReference type="ChEBI" id="CHEBI:29035"/>
    </ligand>
</feature>
<feature type="binding site" evidence="5">
    <location>
        <position position="164"/>
    </location>
    <ligand>
        <name>Mn(2+)</name>
        <dbReference type="ChEBI" id="CHEBI:29035"/>
    </ligand>
</feature>
<dbReference type="SUPFAM" id="SSF46609">
    <property type="entry name" value="Fe,Mn superoxide dismutase (SOD), N-terminal domain"/>
    <property type="match status" value="1"/>
</dbReference>
<dbReference type="GO" id="GO:0004784">
    <property type="term" value="F:superoxide dismutase activity"/>
    <property type="evidence" value="ECO:0007669"/>
    <property type="project" value="UniProtKB-EC"/>
</dbReference>
<feature type="binding site" evidence="5">
    <location>
        <position position="160"/>
    </location>
    <ligand>
        <name>Mn(2+)</name>
        <dbReference type="ChEBI" id="CHEBI:29035"/>
    </ligand>
</feature>
<name>A0A855X7G6_9BACT</name>
<evidence type="ECO:0000256" key="5">
    <source>
        <dbReference type="PIRSR" id="PIRSR000349-1"/>
    </source>
</evidence>
<evidence type="ECO:0000256" key="4">
    <source>
        <dbReference type="ARBA" id="ARBA00023002"/>
    </source>
</evidence>
<dbReference type="PANTHER" id="PTHR11404:SF6">
    <property type="entry name" value="SUPEROXIDE DISMUTASE [MN], MITOCHONDRIAL"/>
    <property type="match status" value="1"/>
</dbReference>
<comment type="caution">
    <text evidence="9">The sequence shown here is derived from an EMBL/GenBank/DDBJ whole genome shotgun (WGS) entry which is preliminary data.</text>
</comment>
<dbReference type="InterPro" id="IPR036314">
    <property type="entry name" value="SOD_C_sf"/>
</dbReference>
<evidence type="ECO:0000313" key="9">
    <source>
        <dbReference type="EMBL" id="PWB72507.1"/>
    </source>
</evidence>
<accession>A0A855X7G6</accession>
<feature type="domain" description="Manganese/iron superoxide dismutase N-terminal" evidence="7">
    <location>
        <begin position="6"/>
        <end position="87"/>
    </location>
</feature>
<evidence type="ECO:0000256" key="6">
    <source>
        <dbReference type="RuleBase" id="RU000414"/>
    </source>
</evidence>
<dbReference type="Proteomes" id="UP000250918">
    <property type="component" value="Unassembled WGS sequence"/>
</dbReference>
<evidence type="ECO:0000259" key="8">
    <source>
        <dbReference type="Pfam" id="PF02777"/>
    </source>
</evidence>
<dbReference type="PANTHER" id="PTHR11404">
    <property type="entry name" value="SUPEROXIDE DISMUTASE 2"/>
    <property type="match status" value="1"/>
</dbReference>
<comment type="similarity">
    <text evidence="1 6">Belongs to the iron/manganese superoxide dismutase family.</text>
</comment>
<organism evidence="9 10">
    <name type="scientific">candidate division GN15 bacterium</name>
    <dbReference type="NCBI Taxonomy" id="2072418"/>
    <lineage>
        <taxon>Bacteria</taxon>
        <taxon>candidate division GN15</taxon>
    </lineage>
</organism>
<evidence type="ECO:0000256" key="3">
    <source>
        <dbReference type="ARBA" id="ARBA00022723"/>
    </source>
</evidence>
<feature type="domain" description="Manganese/iron superoxide dismutase C-terminal" evidence="8">
    <location>
        <begin position="93"/>
        <end position="193"/>
    </location>
</feature>
<dbReference type="InterPro" id="IPR019831">
    <property type="entry name" value="Mn/Fe_SOD_N"/>
</dbReference>
<evidence type="ECO:0000313" key="10">
    <source>
        <dbReference type="Proteomes" id="UP000250918"/>
    </source>
</evidence>
<dbReference type="EC" id="1.15.1.1" evidence="2 6"/>
<dbReference type="PIRSF" id="PIRSF000349">
    <property type="entry name" value="SODismutase"/>
    <property type="match status" value="1"/>
</dbReference>
<keyword evidence="3 5" id="KW-0479">Metal-binding</keyword>
<feature type="binding site" evidence="5">
    <location>
        <position position="80"/>
    </location>
    <ligand>
        <name>Mn(2+)</name>
        <dbReference type="ChEBI" id="CHEBI:29035"/>
    </ligand>
</feature>
<evidence type="ECO:0000256" key="1">
    <source>
        <dbReference type="ARBA" id="ARBA00008714"/>
    </source>
</evidence>
<dbReference type="Pfam" id="PF02777">
    <property type="entry name" value="Sod_Fe_C"/>
    <property type="match status" value="1"/>
</dbReference>
<dbReference type="InterPro" id="IPR019832">
    <property type="entry name" value="Mn/Fe_SOD_C"/>
</dbReference>
<evidence type="ECO:0000259" key="7">
    <source>
        <dbReference type="Pfam" id="PF00081"/>
    </source>
</evidence>
<sequence length="208" mass="23834">MMADHFKVKPLPYAYDKLDGISKQTNTYHHDTHYAGYVKKRNEILDKLAAVDRSLANANYSEFGGMKRHETFNAGGQLLHELFWDVLGGDGKPTGEVLRHIEKSFGSFEKWVEDFRASAMVALGWVVLAWDPTDDNLYNFTGDAHNQGGVWGTFPLLAIDVYEHAYYHDQGPARAKYIEAYLKNINWSEVNRRYRIFSKITGEFRASC</sequence>
<comment type="function">
    <text evidence="6">Destroys radicals which are normally produced within the cells and which are toxic to biological systems.</text>
</comment>
<dbReference type="Pfam" id="PF00081">
    <property type="entry name" value="Sod_Fe_N"/>
    <property type="match status" value="1"/>
</dbReference>
<dbReference type="Gene3D" id="1.10.287.990">
    <property type="entry name" value="Fe,Mn superoxide dismutase (SOD) domain"/>
    <property type="match status" value="1"/>
</dbReference>
<dbReference type="SUPFAM" id="SSF54719">
    <property type="entry name" value="Fe,Mn superoxide dismutase (SOD), C-terminal domain"/>
    <property type="match status" value="1"/>
</dbReference>
<evidence type="ECO:0000256" key="2">
    <source>
        <dbReference type="ARBA" id="ARBA00012682"/>
    </source>
</evidence>
<dbReference type="AlphaFoldDB" id="A0A855X7G6"/>
<dbReference type="InterPro" id="IPR050265">
    <property type="entry name" value="Fe/Mn_Superoxide_Dismutase"/>
</dbReference>
<dbReference type="InterPro" id="IPR036324">
    <property type="entry name" value="Mn/Fe_SOD_N_sf"/>
</dbReference>
<proteinExistence type="inferred from homology"/>
<dbReference type="Gene3D" id="3.55.40.20">
    <property type="entry name" value="Iron/manganese superoxide dismutase, C-terminal domain"/>
    <property type="match status" value="1"/>
</dbReference>
<dbReference type="InterPro" id="IPR001189">
    <property type="entry name" value="Mn/Fe_SOD"/>
</dbReference>